<dbReference type="EMBL" id="LXQA011148285">
    <property type="protein sequence ID" value="MCI86738.1"/>
    <property type="molecule type" value="Genomic_DNA"/>
</dbReference>
<proteinExistence type="predicted"/>
<sequence>MEEEPNTHYDTHFVATVAKEEVAATESLEHHVHHRVH</sequence>
<evidence type="ECO:0000313" key="2">
    <source>
        <dbReference type="Proteomes" id="UP000265520"/>
    </source>
</evidence>
<dbReference type="Proteomes" id="UP000265520">
    <property type="component" value="Unassembled WGS sequence"/>
</dbReference>
<reference evidence="1 2" key="1">
    <citation type="journal article" date="2018" name="Front. Plant Sci.">
        <title>Red Clover (Trifolium pratense) and Zigzag Clover (T. medium) - A Picture of Genomic Similarities and Differences.</title>
        <authorList>
            <person name="Dluhosova J."/>
            <person name="Istvanek J."/>
            <person name="Nedelnik J."/>
            <person name="Repkova J."/>
        </authorList>
    </citation>
    <scope>NUCLEOTIDE SEQUENCE [LARGE SCALE GENOMIC DNA]</scope>
    <source>
        <strain evidence="2">cv. 10/8</strain>
        <tissue evidence="1">Leaf</tissue>
    </source>
</reference>
<organism evidence="1 2">
    <name type="scientific">Trifolium medium</name>
    <dbReference type="NCBI Taxonomy" id="97028"/>
    <lineage>
        <taxon>Eukaryota</taxon>
        <taxon>Viridiplantae</taxon>
        <taxon>Streptophyta</taxon>
        <taxon>Embryophyta</taxon>
        <taxon>Tracheophyta</taxon>
        <taxon>Spermatophyta</taxon>
        <taxon>Magnoliopsida</taxon>
        <taxon>eudicotyledons</taxon>
        <taxon>Gunneridae</taxon>
        <taxon>Pentapetalae</taxon>
        <taxon>rosids</taxon>
        <taxon>fabids</taxon>
        <taxon>Fabales</taxon>
        <taxon>Fabaceae</taxon>
        <taxon>Papilionoideae</taxon>
        <taxon>50 kb inversion clade</taxon>
        <taxon>NPAAA clade</taxon>
        <taxon>Hologalegina</taxon>
        <taxon>IRL clade</taxon>
        <taxon>Trifolieae</taxon>
        <taxon>Trifolium</taxon>
    </lineage>
</organism>
<name>A0A392VED1_9FABA</name>
<accession>A0A392VED1</accession>
<evidence type="ECO:0000313" key="1">
    <source>
        <dbReference type="EMBL" id="MCI86738.1"/>
    </source>
</evidence>
<keyword evidence="2" id="KW-1185">Reference proteome</keyword>
<comment type="caution">
    <text evidence="1">The sequence shown here is derived from an EMBL/GenBank/DDBJ whole genome shotgun (WGS) entry which is preliminary data.</text>
</comment>
<protein>
    <submittedName>
        <fullName evidence="1">Uncharacterized protein</fullName>
    </submittedName>
</protein>
<feature type="non-terminal residue" evidence="1">
    <location>
        <position position="37"/>
    </location>
</feature>
<dbReference type="AlphaFoldDB" id="A0A392VED1"/>